<dbReference type="GeneID" id="119739766"/>
<evidence type="ECO:0000313" key="4">
    <source>
        <dbReference type="EnsemblMetazoa" id="XP_038070746.1"/>
    </source>
</evidence>
<feature type="chain" id="PRO_5037524992" description="C-type lectin domain-containing protein" evidence="2">
    <location>
        <begin position="25"/>
        <end position="170"/>
    </location>
</feature>
<dbReference type="PANTHER" id="PTHR22803">
    <property type="entry name" value="MANNOSE, PHOSPHOLIPASE, LECTIN RECEPTOR RELATED"/>
    <property type="match status" value="1"/>
</dbReference>
<dbReference type="InterPro" id="IPR001304">
    <property type="entry name" value="C-type_lectin-like"/>
</dbReference>
<dbReference type="CDD" id="cd00037">
    <property type="entry name" value="CLECT"/>
    <property type="match status" value="1"/>
</dbReference>
<evidence type="ECO:0000313" key="5">
    <source>
        <dbReference type="Proteomes" id="UP000887568"/>
    </source>
</evidence>
<dbReference type="AlphaFoldDB" id="A0A914B5J1"/>
<dbReference type="SMART" id="SM00034">
    <property type="entry name" value="CLECT"/>
    <property type="match status" value="1"/>
</dbReference>
<dbReference type="Gene3D" id="3.10.100.10">
    <property type="entry name" value="Mannose-Binding Protein A, subunit A"/>
    <property type="match status" value="1"/>
</dbReference>
<dbReference type="SUPFAM" id="SSF56436">
    <property type="entry name" value="C-type lectin-like"/>
    <property type="match status" value="1"/>
</dbReference>
<feature type="signal peptide" evidence="2">
    <location>
        <begin position="1"/>
        <end position="24"/>
    </location>
</feature>
<reference evidence="4" key="1">
    <citation type="submission" date="2022-11" db="UniProtKB">
        <authorList>
            <consortium name="EnsemblMetazoa"/>
        </authorList>
    </citation>
    <scope>IDENTIFICATION</scope>
</reference>
<dbReference type="PROSITE" id="PS50041">
    <property type="entry name" value="C_TYPE_LECTIN_2"/>
    <property type="match status" value="1"/>
</dbReference>
<dbReference type="OMA" id="NNENCME"/>
<dbReference type="Proteomes" id="UP000887568">
    <property type="component" value="Unplaced"/>
</dbReference>
<keyword evidence="1" id="KW-1015">Disulfide bond</keyword>
<dbReference type="PROSITE" id="PS00615">
    <property type="entry name" value="C_TYPE_LECTIN_1"/>
    <property type="match status" value="1"/>
</dbReference>
<sequence>MMVPNTRFMFGLISLHLMMGNCTSGNEMCKASIGGRRGACPPTWNQWGRKCYKAITERLTWSEAKDECIKMGSVLVVPQSEEETDFLLQLQQSNFWINCNDLQDEGTWKCENDEVEFRNWSTGPQYPQPDNWDGEHCAEVWVDQEGKWNDVRCDSQLPAICNQPAPQLHF</sequence>
<feature type="domain" description="C-type lectin" evidence="3">
    <location>
        <begin position="47"/>
        <end position="162"/>
    </location>
</feature>
<dbReference type="OrthoDB" id="6133475at2759"/>
<dbReference type="RefSeq" id="XP_038070746.1">
    <property type="nucleotide sequence ID" value="XM_038214818.1"/>
</dbReference>
<name>A0A914B5J1_PATMI</name>
<organism evidence="4 5">
    <name type="scientific">Patiria miniata</name>
    <name type="common">Bat star</name>
    <name type="synonym">Asterina miniata</name>
    <dbReference type="NCBI Taxonomy" id="46514"/>
    <lineage>
        <taxon>Eukaryota</taxon>
        <taxon>Metazoa</taxon>
        <taxon>Echinodermata</taxon>
        <taxon>Eleutherozoa</taxon>
        <taxon>Asterozoa</taxon>
        <taxon>Asteroidea</taxon>
        <taxon>Valvatacea</taxon>
        <taxon>Valvatida</taxon>
        <taxon>Asterinidae</taxon>
        <taxon>Patiria</taxon>
    </lineage>
</organism>
<proteinExistence type="predicted"/>
<dbReference type="InterPro" id="IPR016186">
    <property type="entry name" value="C-type_lectin-like/link_sf"/>
</dbReference>
<accession>A0A914B5J1</accession>
<evidence type="ECO:0000256" key="1">
    <source>
        <dbReference type="ARBA" id="ARBA00023157"/>
    </source>
</evidence>
<protein>
    <recommendedName>
        <fullName evidence="3">C-type lectin domain-containing protein</fullName>
    </recommendedName>
</protein>
<dbReference type="EnsemblMetazoa" id="XM_038214818.1">
    <property type="protein sequence ID" value="XP_038070746.1"/>
    <property type="gene ID" value="LOC119739766"/>
</dbReference>
<keyword evidence="2" id="KW-0732">Signal</keyword>
<keyword evidence="5" id="KW-1185">Reference proteome</keyword>
<dbReference type="InterPro" id="IPR018378">
    <property type="entry name" value="C-type_lectin_CS"/>
</dbReference>
<dbReference type="InterPro" id="IPR050111">
    <property type="entry name" value="C-type_lectin/snaclec_domain"/>
</dbReference>
<dbReference type="Pfam" id="PF00059">
    <property type="entry name" value="Lectin_C"/>
    <property type="match status" value="1"/>
</dbReference>
<evidence type="ECO:0000256" key="2">
    <source>
        <dbReference type="SAM" id="SignalP"/>
    </source>
</evidence>
<dbReference type="InterPro" id="IPR016187">
    <property type="entry name" value="CTDL_fold"/>
</dbReference>
<evidence type="ECO:0000259" key="3">
    <source>
        <dbReference type="PROSITE" id="PS50041"/>
    </source>
</evidence>